<reference evidence="1" key="1">
    <citation type="submission" date="2020-11" db="EMBL/GenBank/DDBJ databases">
        <authorList>
            <person name="Whitehead M."/>
        </authorList>
    </citation>
    <scope>NUCLEOTIDE SEQUENCE</scope>
    <source>
        <strain evidence="1">EGII</strain>
    </source>
</reference>
<dbReference type="AlphaFoldDB" id="A0A811V1T5"/>
<proteinExistence type="predicted"/>
<evidence type="ECO:0000313" key="2">
    <source>
        <dbReference type="Proteomes" id="UP000606786"/>
    </source>
</evidence>
<dbReference type="EMBL" id="CAJHJT010000034">
    <property type="protein sequence ID" value="CAD7004894.1"/>
    <property type="molecule type" value="Genomic_DNA"/>
</dbReference>
<organism evidence="1 2">
    <name type="scientific">Ceratitis capitata</name>
    <name type="common">Mediterranean fruit fly</name>
    <name type="synonym">Tephritis capitata</name>
    <dbReference type="NCBI Taxonomy" id="7213"/>
    <lineage>
        <taxon>Eukaryota</taxon>
        <taxon>Metazoa</taxon>
        <taxon>Ecdysozoa</taxon>
        <taxon>Arthropoda</taxon>
        <taxon>Hexapoda</taxon>
        <taxon>Insecta</taxon>
        <taxon>Pterygota</taxon>
        <taxon>Neoptera</taxon>
        <taxon>Endopterygota</taxon>
        <taxon>Diptera</taxon>
        <taxon>Brachycera</taxon>
        <taxon>Muscomorpha</taxon>
        <taxon>Tephritoidea</taxon>
        <taxon>Tephritidae</taxon>
        <taxon>Ceratitis</taxon>
        <taxon>Ceratitis</taxon>
    </lineage>
</organism>
<sequence>MTAMQRCKEMQFLNLGGRPLNDVGADSATDRQTKCSSSTHLKTQVRCEGVNGMCACVCARTYNNSPADDATFERHKMWLELSGTDANRILCSVGLLRKTLEVI</sequence>
<name>A0A811V1T5_CERCA</name>
<keyword evidence="2" id="KW-1185">Reference proteome</keyword>
<evidence type="ECO:0000313" key="1">
    <source>
        <dbReference type="EMBL" id="CAD7004894.1"/>
    </source>
</evidence>
<dbReference type="Proteomes" id="UP000606786">
    <property type="component" value="Unassembled WGS sequence"/>
</dbReference>
<protein>
    <submittedName>
        <fullName evidence="1">(Mediterranean fruit fly) hypothetical protein</fullName>
    </submittedName>
</protein>
<comment type="caution">
    <text evidence="1">The sequence shown here is derived from an EMBL/GenBank/DDBJ whole genome shotgun (WGS) entry which is preliminary data.</text>
</comment>
<accession>A0A811V1T5</accession>
<gene>
    <name evidence="1" type="ORF">CCAP1982_LOCUS13278</name>
</gene>